<evidence type="ECO:0000256" key="1">
    <source>
        <dbReference type="SAM" id="MobiDB-lite"/>
    </source>
</evidence>
<feature type="domain" description="Nodulin homeobox C-terminal" evidence="2">
    <location>
        <begin position="119"/>
        <end position="203"/>
    </location>
</feature>
<dbReference type="Pfam" id="PF24679">
    <property type="entry name" value="Nodulin_C"/>
    <property type="match status" value="1"/>
</dbReference>
<organism evidence="3 4">
    <name type="scientific">Lupinus albus</name>
    <name type="common">White lupine</name>
    <name type="synonym">Lupinus termis</name>
    <dbReference type="NCBI Taxonomy" id="3870"/>
    <lineage>
        <taxon>Eukaryota</taxon>
        <taxon>Viridiplantae</taxon>
        <taxon>Streptophyta</taxon>
        <taxon>Embryophyta</taxon>
        <taxon>Tracheophyta</taxon>
        <taxon>Spermatophyta</taxon>
        <taxon>Magnoliopsida</taxon>
        <taxon>eudicotyledons</taxon>
        <taxon>Gunneridae</taxon>
        <taxon>Pentapetalae</taxon>
        <taxon>rosids</taxon>
        <taxon>fabids</taxon>
        <taxon>Fabales</taxon>
        <taxon>Fabaceae</taxon>
        <taxon>Papilionoideae</taxon>
        <taxon>50 kb inversion clade</taxon>
        <taxon>genistoids sensu lato</taxon>
        <taxon>core genistoids</taxon>
        <taxon>Genisteae</taxon>
        <taxon>Lupinus</taxon>
    </lineage>
</organism>
<sequence length="209" mass="22661">MNECNEITPSLNIFLSFSSPFTSPNKTHRITSTLGGSASIYSSNSISFIFQHFIIFIISSTSRLNNRKARLARTAKDPGDASQARQDVSSLTRLGSGDTPEPSLAGNVNVGSPEFVIRKSAGQNVMLIGGQGEEIGNGKVFMVSGKWYGKSLEETGTCVVDVTELKVDKALRLPYPSEATGTSFSEAESKLGVMRVLWDLQRLHTLQPK</sequence>
<feature type="region of interest" description="Disordered" evidence="1">
    <location>
        <begin position="72"/>
        <end position="107"/>
    </location>
</feature>
<dbReference type="PANTHER" id="PTHR35743:SF1">
    <property type="entry name" value="NODULIN HOMEOBOX"/>
    <property type="match status" value="1"/>
</dbReference>
<keyword evidence="4" id="KW-1185">Reference proteome</keyword>
<evidence type="ECO:0000259" key="2">
    <source>
        <dbReference type="Pfam" id="PF24679"/>
    </source>
</evidence>
<dbReference type="OrthoDB" id="1435054at2759"/>
<comment type="caution">
    <text evidence="3">The sequence shown here is derived from an EMBL/GenBank/DDBJ whole genome shotgun (WGS) entry which is preliminary data.</text>
</comment>
<feature type="compositionally biased region" description="Polar residues" evidence="1">
    <location>
        <begin position="83"/>
        <end position="93"/>
    </location>
</feature>
<reference evidence="4" key="1">
    <citation type="journal article" date="2020" name="Nat. Commun.">
        <title>Genome sequence of the cluster root forming white lupin.</title>
        <authorList>
            <person name="Hufnagel B."/>
            <person name="Marques A."/>
            <person name="Soriano A."/>
            <person name="Marques L."/>
            <person name="Divol F."/>
            <person name="Doumas P."/>
            <person name="Sallet E."/>
            <person name="Mancinotti D."/>
            <person name="Carrere S."/>
            <person name="Marande W."/>
            <person name="Arribat S."/>
            <person name="Keller J."/>
            <person name="Huneau C."/>
            <person name="Blein T."/>
            <person name="Aime D."/>
            <person name="Laguerre M."/>
            <person name="Taylor J."/>
            <person name="Schubert V."/>
            <person name="Nelson M."/>
            <person name="Geu-Flores F."/>
            <person name="Crespi M."/>
            <person name="Gallardo-Guerrero K."/>
            <person name="Delaux P.-M."/>
            <person name="Salse J."/>
            <person name="Berges H."/>
            <person name="Guyot R."/>
            <person name="Gouzy J."/>
            <person name="Peret B."/>
        </authorList>
    </citation>
    <scope>NUCLEOTIDE SEQUENCE [LARGE SCALE GENOMIC DNA]</scope>
    <source>
        <strain evidence="4">cv. Amiga</strain>
    </source>
</reference>
<evidence type="ECO:0000313" key="3">
    <source>
        <dbReference type="EMBL" id="KAE9585722.1"/>
    </source>
</evidence>
<evidence type="ECO:0000313" key="4">
    <source>
        <dbReference type="Proteomes" id="UP000447434"/>
    </source>
</evidence>
<proteinExistence type="predicted"/>
<gene>
    <name evidence="3" type="ORF">Lalb_Chr24g0394281</name>
</gene>
<name>A0A6A4N649_LUPAL</name>
<dbReference type="InterPro" id="IPR039325">
    <property type="entry name" value="NDX"/>
</dbReference>
<dbReference type="GO" id="GO:0009908">
    <property type="term" value="P:flower development"/>
    <property type="evidence" value="ECO:0007669"/>
    <property type="project" value="InterPro"/>
</dbReference>
<dbReference type="Proteomes" id="UP000447434">
    <property type="component" value="Chromosome 24"/>
</dbReference>
<dbReference type="AlphaFoldDB" id="A0A6A4N649"/>
<protein>
    <recommendedName>
        <fullName evidence="2">Nodulin homeobox C-terminal domain-containing protein</fullName>
    </recommendedName>
</protein>
<accession>A0A6A4N649</accession>
<dbReference type="EMBL" id="WOCE01000024">
    <property type="protein sequence ID" value="KAE9585722.1"/>
    <property type="molecule type" value="Genomic_DNA"/>
</dbReference>
<dbReference type="PANTHER" id="PTHR35743">
    <property type="entry name" value="NODULIN HOMEOBOX"/>
    <property type="match status" value="1"/>
</dbReference>
<dbReference type="GO" id="GO:0003697">
    <property type="term" value="F:single-stranded DNA binding"/>
    <property type="evidence" value="ECO:0007669"/>
    <property type="project" value="InterPro"/>
</dbReference>
<dbReference type="InterPro" id="IPR056559">
    <property type="entry name" value="NDX_C"/>
</dbReference>